<dbReference type="InterPro" id="IPR013656">
    <property type="entry name" value="PAS_4"/>
</dbReference>
<dbReference type="EMBL" id="FOXK01000008">
    <property type="protein sequence ID" value="SFQ13556.1"/>
    <property type="molecule type" value="Genomic_DNA"/>
</dbReference>
<reference evidence="12" key="1">
    <citation type="submission" date="2016-10" db="EMBL/GenBank/DDBJ databases">
        <authorList>
            <person name="Varghese N."/>
            <person name="Submissions S."/>
        </authorList>
    </citation>
    <scope>NUCLEOTIDE SEQUENCE [LARGE SCALE GENOMIC DNA]</scope>
    <source>
        <strain evidence="12">JCM 15604</strain>
    </source>
</reference>
<organism evidence="11 12">
    <name type="scientific">Ectopseudomonas toyotomiensis</name>
    <dbReference type="NCBI Taxonomy" id="554344"/>
    <lineage>
        <taxon>Bacteria</taxon>
        <taxon>Pseudomonadati</taxon>
        <taxon>Pseudomonadota</taxon>
        <taxon>Gammaproteobacteria</taxon>
        <taxon>Pseudomonadales</taxon>
        <taxon>Pseudomonadaceae</taxon>
        <taxon>Ectopseudomonas</taxon>
    </lineage>
</organism>
<dbReference type="Pfam" id="PF00563">
    <property type="entry name" value="EAL"/>
    <property type="match status" value="1"/>
</dbReference>
<evidence type="ECO:0000256" key="2">
    <source>
        <dbReference type="ARBA" id="ARBA00004533"/>
    </source>
</evidence>
<dbReference type="InterPro" id="IPR003018">
    <property type="entry name" value="GAF"/>
</dbReference>
<dbReference type="SUPFAM" id="SSF55073">
    <property type="entry name" value="Nucleotide cyclase"/>
    <property type="match status" value="1"/>
</dbReference>
<dbReference type="NCBIfam" id="TIGR00254">
    <property type="entry name" value="GGDEF"/>
    <property type="match status" value="1"/>
</dbReference>
<dbReference type="PIRSF" id="PIRSF005925">
    <property type="entry name" value="Dos"/>
    <property type="match status" value="1"/>
</dbReference>
<dbReference type="GO" id="GO:0005886">
    <property type="term" value="C:plasma membrane"/>
    <property type="evidence" value="ECO:0007669"/>
    <property type="project" value="UniProtKB-SubCell"/>
</dbReference>
<dbReference type="InterPro" id="IPR000014">
    <property type="entry name" value="PAS"/>
</dbReference>
<keyword evidence="4" id="KW-0973">c-di-GMP</keyword>
<dbReference type="Pfam" id="PF13185">
    <property type="entry name" value="GAF_2"/>
    <property type="match status" value="1"/>
</dbReference>
<dbReference type="Pfam" id="PF08448">
    <property type="entry name" value="PAS_4"/>
    <property type="match status" value="1"/>
</dbReference>
<dbReference type="EC" id="3.1.4.52" evidence="3"/>
<dbReference type="PANTHER" id="PTHR44757:SF2">
    <property type="entry name" value="BIOFILM ARCHITECTURE MAINTENANCE PROTEIN MBAA"/>
    <property type="match status" value="1"/>
</dbReference>
<dbReference type="PROSITE" id="PS50113">
    <property type="entry name" value="PAC"/>
    <property type="match status" value="1"/>
</dbReference>
<dbReference type="SUPFAM" id="SSF55781">
    <property type="entry name" value="GAF domain-like"/>
    <property type="match status" value="1"/>
</dbReference>
<dbReference type="GO" id="GO:0016301">
    <property type="term" value="F:kinase activity"/>
    <property type="evidence" value="ECO:0007669"/>
    <property type="project" value="UniProtKB-KW"/>
</dbReference>
<dbReference type="InterPro" id="IPR035965">
    <property type="entry name" value="PAS-like_dom_sf"/>
</dbReference>
<evidence type="ECO:0000256" key="1">
    <source>
        <dbReference type="ARBA" id="ARBA00001946"/>
    </source>
</evidence>
<dbReference type="GO" id="GO:0071732">
    <property type="term" value="P:cellular response to nitric oxide"/>
    <property type="evidence" value="ECO:0007669"/>
    <property type="project" value="UniProtKB-ARBA"/>
</dbReference>
<dbReference type="InterPro" id="IPR029787">
    <property type="entry name" value="Nucleotide_cyclase"/>
</dbReference>
<dbReference type="Gene3D" id="3.20.20.450">
    <property type="entry name" value="EAL domain"/>
    <property type="match status" value="1"/>
</dbReference>
<evidence type="ECO:0000313" key="12">
    <source>
        <dbReference type="Proteomes" id="UP000182025"/>
    </source>
</evidence>
<evidence type="ECO:0000313" key="11">
    <source>
        <dbReference type="EMBL" id="SFQ13556.1"/>
    </source>
</evidence>
<dbReference type="CDD" id="cd01949">
    <property type="entry name" value="GGDEF"/>
    <property type="match status" value="1"/>
</dbReference>
<comment type="cofactor">
    <cofactor evidence="1">
        <name>Mg(2+)</name>
        <dbReference type="ChEBI" id="CHEBI:18420"/>
    </cofactor>
</comment>
<evidence type="ECO:0000256" key="5">
    <source>
        <dbReference type="ARBA" id="ARBA00022777"/>
    </source>
</evidence>
<dbReference type="Proteomes" id="UP000182025">
    <property type="component" value="Unassembled WGS sequence"/>
</dbReference>
<dbReference type="InterPro" id="IPR035919">
    <property type="entry name" value="EAL_sf"/>
</dbReference>
<dbReference type="GO" id="GO:0071111">
    <property type="term" value="F:cyclic-guanylate-specific phosphodiesterase activity"/>
    <property type="evidence" value="ECO:0007669"/>
    <property type="project" value="UniProtKB-EC"/>
</dbReference>
<feature type="domain" description="PAS" evidence="7">
    <location>
        <begin position="183"/>
        <end position="253"/>
    </location>
</feature>
<dbReference type="AlphaFoldDB" id="A0A1I5W2S5"/>
<name>A0A1I5W2S5_9GAMM</name>
<dbReference type="InterPro" id="IPR052155">
    <property type="entry name" value="Biofilm_reg_signaling"/>
</dbReference>
<keyword evidence="5" id="KW-0808">Transferase</keyword>
<dbReference type="Gene3D" id="3.30.450.20">
    <property type="entry name" value="PAS domain"/>
    <property type="match status" value="1"/>
</dbReference>
<sequence length="741" mass="82718">MNTFCTGLQSKTLADPQRDILGMIAADHHLDEILSAICQMLDTQAPTTRSSILLADAEGKRLLNGAAPGLPAEYNNAVHGMAIGPQEGTCGTAVFRRELVVTEDIALDPRWERFRSLALGHNLRSCWSLPLLSHQGGVLGTFALYQSRVHTPNEAQIQQMTCAAQLAVIAIRHERDGQRLEESEQRFRSLFTYNPNPVFALDLAGNIQSVNPAGLKLKPHTASNFIGHHFSQLVLEEDLQQVSQHFSAACAGAPQRFEARLRDESDNLLTMDISNLPIMVNDEIVGVFGIARDISEQKHFERQVSFNASHDRLTGLLNRVSLEDRLALDCHISRRHKRRLAVMYLDLDGFKSINDSIGHYFGDQVLIEVAQRMTQQVRPGDTIVRMGGDEFIVLLPDLLCDEDVVPVAERLMASIAKPYCVQGMDLHVSASVGITLSDGHIEQPMQLIQQADMAMYKAKQQGRNNFQWYTSDLNQRVCEYASLRNDLQKAIETQTLQLHYQPQVDARTGRVVGLEALLRWEHPEKGFISPTVFVPVAEDSGQIIPLSLWVLDAACAQLRQLSDQGTTSISMAVNISPMHFHRGHFVQYVQATLEKHGLRGEQLELEITESLLLNNAEQAIETLHRLKALGVRIALDDFGTGFSSLSYLKRLPIDKIKIDRSFVQEIATDHNDAAITQGIISMAHHLSLTVVAEGVETESQMEFLKGSYCDVFQGYYFAKPMPFVELEAFLDLPASIRDRQS</sequence>
<dbReference type="FunFam" id="3.20.20.450:FF:000001">
    <property type="entry name" value="Cyclic di-GMP phosphodiesterase yahA"/>
    <property type="match status" value="1"/>
</dbReference>
<dbReference type="InterPro" id="IPR000700">
    <property type="entry name" value="PAS-assoc_C"/>
</dbReference>
<evidence type="ECO:0000259" key="10">
    <source>
        <dbReference type="PROSITE" id="PS50887"/>
    </source>
</evidence>
<dbReference type="FunFam" id="3.30.70.270:FF:000001">
    <property type="entry name" value="Diguanylate cyclase domain protein"/>
    <property type="match status" value="1"/>
</dbReference>
<comment type="catalytic activity">
    <reaction evidence="6">
        <text>3',3'-c-di-GMP + H2O = 5'-phosphoguanylyl(3'-&gt;5')guanosine + H(+)</text>
        <dbReference type="Rhea" id="RHEA:24902"/>
        <dbReference type="ChEBI" id="CHEBI:15377"/>
        <dbReference type="ChEBI" id="CHEBI:15378"/>
        <dbReference type="ChEBI" id="CHEBI:58754"/>
        <dbReference type="ChEBI" id="CHEBI:58805"/>
        <dbReference type="EC" id="3.1.4.52"/>
    </reaction>
    <physiologicalReaction direction="left-to-right" evidence="6">
        <dbReference type="Rhea" id="RHEA:24903"/>
    </physiologicalReaction>
</comment>
<dbReference type="PROSITE" id="PS50112">
    <property type="entry name" value="PAS"/>
    <property type="match status" value="1"/>
</dbReference>
<gene>
    <name evidence="11" type="ORF">SAMN05216177_10872</name>
</gene>
<dbReference type="InterPro" id="IPR000160">
    <property type="entry name" value="GGDEF_dom"/>
</dbReference>
<evidence type="ECO:0000259" key="7">
    <source>
        <dbReference type="PROSITE" id="PS50112"/>
    </source>
</evidence>
<feature type="domain" description="GGDEF" evidence="10">
    <location>
        <begin position="338"/>
        <end position="471"/>
    </location>
</feature>
<dbReference type="SMART" id="SM00052">
    <property type="entry name" value="EAL"/>
    <property type="match status" value="1"/>
</dbReference>
<dbReference type="InterPro" id="IPR029016">
    <property type="entry name" value="GAF-like_dom_sf"/>
</dbReference>
<protein>
    <recommendedName>
        <fullName evidence="3">cyclic-guanylate-specific phosphodiesterase</fullName>
        <ecNumber evidence="3">3.1.4.52</ecNumber>
    </recommendedName>
</protein>
<dbReference type="PROSITE" id="PS50883">
    <property type="entry name" value="EAL"/>
    <property type="match status" value="1"/>
</dbReference>
<dbReference type="Gene3D" id="3.30.450.40">
    <property type="match status" value="1"/>
</dbReference>
<evidence type="ECO:0000259" key="9">
    <source>
        <dbReference type="PROSITE" id="PS50883"/>
    </source>
</evidence>
<feature type="domain" description="EAL" evidence="9">
    <location>
        <begin position="480"/>
        <end position="734"/>
    </location>
</feature>
<dbReference type="InterPro" id="IPR012226">
    <property type="entry name" value="Diguanyl_cyclase/Pdiesterase"/>
</dbReference>
<dbReference type="CDD" id="cd01948">
    <property type="entry name" value="EAL"/>
    <property type="match status" value="1"/>
</dbReference>
<keyword evidence="5" id="KW-0418">Kinase</keyword>
<dbReference type="NCBIfam" id="TIGR00229">
    <property type="entry name" value="sensory_box"/>
    <property type="match status" value="1"/>
</dbReference>
<evidence type="ECO:0000256" key="3">
    <source>
        <dbReference type="ARBA" id="ARBA00012282"/>
    </source>
</evidence>
<dbReference type="RefSeq" id="WP_074916870.1">
    <property type="nucleotide sequence ID" value="NZ_FOXK01000008.1"/>
</dbReference>
<dbReference type="SMART" id="SM00065">
    <property type="entry name" value="GAF"/>
    <property type="match status" value="1"/>
</dbReference>
<comment type="subcellular location">
    <subcellularLocation>
        <location evidence="2">Cell inner membrane</location>
    </subcellularLocation>
</comment>
<keyword evidence="12" id="KW-1185">Reference proteome</keyword>
<dbReference type="Gene3D" id="3.30.70.270">
    <property type="match status" value="1"/>
</dbReference>
<dbReference type="PANTHER" id="PTHR44757">
    <property type="entry name" value="DIGUANYLATE CYCLASE DGCP"/>
    <property type="match status" value="1"/>
</dbReference>
<dbReference type="PROSITE" id="PS50887">
    <property type="entry name" value="GGDEF"/>
    <property type="match status" value="1"/>
</dbReference>
<evidence type="ECO:0000256" key="6">
    <source>
        <dbReference type="ARBA" id="ARBA00051114"/>
    </source>
</evidence>
<accession>A0A1I5W2S5</accession>
<proteinExistence type="predicted"/>
<evidence type="ECO:0000259" key="8">
    <source>
        <dbReference type="PROSITE" id="PS50113"/>
    </source>
</evidence>
<dbReference type="SMART" id="SM00267">
    <property type="entry name" value="GGDEF"/>
    <property type="match status" value="1"/>
</dbReference>
<dbReference type="SMART" id="SM00091">
    <property type="entry name" value="PAS"/>
    <property type="match status" value="1"/>
</dbReference>
<evidence type="ECO:0000256" key="4">
    <source>
        <dbReference type="ARBA" id="ARBA00022636"/>
    </source>
</evidence>
<dbReference type="OrthoDB" id="9804951at2"/>
<feature type="domain" description="PAC" evidence="8">
    <location>
        <begin position="255"/>
        <end position="306"/>
    </location>
</feature>
<dbReference type="InterPro" id="IPR001633">
    <property type="entry name" value="EAL_dom"/>
</dbReference>
<dbReference type="SUPFAM" id="SSF141868">
    <property type="entry name" value="EAL domain-like"/>
    <property type="match status" value="1"/>
</dbReference>
<dbReference type="SUPFAM" id="SSF55785">
    <property type="entry name" value="PYP-like sensor domain (PAS domain)"/>
    <property type="match status" value="1"/>
</dbReference>
<dbReference type="InterPro" id="IPR043128">
    <property type="entry name" value="Rev_trsase/Diguanyl_cyclase"/>
</dbReference>
<dbReference type="Pfam" id="PF00990">
    <property type="entry name" value="GGDEF"/>
    <property type="match status" value="1"/>
</dbReference>
<dbReference type="CDD" id="cd00130">
    <property type="entry name" value="PAS"/>
    <property type="match status" value="1"/>
</dbReference>